<evidence type="ECO:0000256" key="6">
    <source>
        <dbReference type="ARBA" id="ARBA00023180"/>
    </source>
</evidence>
<protein>
    <recommendedName>
        <fullName evidence="3">pectinesterase</fullName>
        <ecNumber evidence="3">3.1.1.11</ecNumber>
    </recommendedName>
</protein>
<dbReference type="EC" id="3.1.1.11" evidence="3"/>
<dbReference type="FunFam" id="1.20.140.40:FF:000010">
    <property type="entry name" value="Pectinesterase"/>
    <property type="match status" value="1"/>
</dbReference>
<evidence type="ECO:0000256" key="7">
    <source>
        <dbReference type="SAM" id="Phobius"/>
    </source>
</evidence>
<dbReference type="PANTHER" id="PTHR31080:SF303">
    <property type="entry name" value="PECTINESTERASE 1-LIKE"/>
    <property type="match status" value="1"/>
</dbReference>
<dbReference type="AlphaFoldDB" id="A0A022R797"/>
<dbReference type="GO" id="GO:0004857">
    <property type="term" value="F:enzyme inhibitor activity"/>
    <property type="evidence" value="ECO:0007669"/>
    <property type="project" value="InterPro"/>
</dbReference>
<dbReference type="STRING" id="4155.A0A022R797"/>
<comment type="similarity">
    <text evidence="2">In the C-terminal section; belongs to the pectinesterase family.</text>
</comment>
<dbReference type="eggNOG" id="ENOG502RYZ1">
    <property type="taxonomic scope" value="Eukaryota"/>
</dbReference>
<dbReference type="SMART" id="SM00856">
    <property type="entry name" value="PMEI"/>
    <property type="match status" value="1"/>
</dbReference>
<evidence type="ECO:0000256" key="3">
    <source>
        <dbReference type="ARBA" id="ARBA00013229"/>
    </source>
</evidence>
<dbReference type="PANTHER" id="PTHR31080">
    <property type="entry name" value="PECTINESTERASE INHIBITOR-LIKE"/>
    <property type="match status" value="1"/>
</dbReference>
<dbReference type="InterPro" id="IPR051955">
    <property type="entry name" value="PME_Inhibitor"/>
</dbReference>
<name>A0A022R797_ERYGU</name>
<proteinExistence type="inferred from homology"/>
<keyword evidence="4" id="KW-0732">Signal</keyword>
<dbReference type="Pfam" id="PF04043">
    <property type="entry name" value="PMEI"/>
    <property type="match status" value="1"/>
</dbReference>
<keyword evidence="7" id="KW-0472">Membrane</keyword>
<dbReference type="Proteomes" id="UP000030748">
    <property type="component" value="Unassembled WGS sequence"/>
</dbReference>
<keyword evidence="7" id="KW-1133">Transmembrane helix</keyword>
<evidence type="ECO:0000256" key="1">
    <source>
        <dbReference type="ARBA" id="ARBA00006027"/>
    </source>
</evidence>
<evidence type="ECO:0000256" key="2">
    <source>
        <dbReference type="ARBA" id="ARBA00007786"/>
    </source>
</evidence>
<evidence type="ECO:0000256" key="4">
    <source>
        <dbReference type="ARBA" id="ARBA00022729"/>
    </source>
</evidence>
<keyword evidence="10" id="KW-1185">Reference proteome</keyword>
<reference evidence="9 10" key="1">
    <citation type="journal article" date="2013" name="Proc. Natl. Acad. Sci. U.S.A.">
        <title>Fine-scale variation in meiotic recombination in Mimulus inferred from population shotgun sequencing.</title>
        <authorList>
            <person name="Hellsten U."/>
            <person name="Wright K.M."/>
            <person name="Jenkins J."/>
            <person name="Shu S."/>
            <person name="Yuan Y."/>
            <person name="Wessler S.R."/>
            <person name="Schmutz J."/>
            <person name="Willis J.H."/>
            <person name="Rokhsar D.S."/>
        </authorList>
    </citation>
    <scope>NUCLEOTIDE SEQUENCE [LARGE SCALE GENOMIC DNA]</scope>
    <source>
        <strain evidence="10">cv. DUN x IM62</strain>
    </source>
</reference>
<dbReference type="GO" id="GO:0030599">
    <property type="term" value="F:pectinesterase activity"/>
    <property type="evidence" value="ECO:0007669"/>
    <property type="project" value="UniProtKB-EC"/>
</dbReference>
<keyword evidence="6" id="KW-0325">Glycoprotein</keyword>
<evidence type="ECO:0000256" key="5">
    <source>
        <dbReference type="ARBA" id="ARBA00023157"/>
    </source>
</evidence>
<evidence type="ECO:0000313" key="9">
    <source>
        <dbReference type="EMBL" id="EYU35849.1"/>
    </source>
</evidence>
<dbReference type="InterPro" id="IPR006501">
    <property type="entry name" value="Pectinesterase_inhib_dom"/>
</dbReference>
<dbReference type="CDD" id="cd15798">
    <property type="entry name" value="PMEI-like_3"/>
    <property type="match status" value="1"/>
</dbReference>
<dbReference type="InterPro" id="IPR035513">
    <property type="entry name" value="Invertase/methylesterase_inhib"/>
</dbReference>
<accession>A0A022R797</accession>
<comment type="similarity">
    <text evidence="1">In the N-terminal section; belongs to the PMEI family.</text>
</comment>
<dbReference type="NCBIfam" id="TIGR01614">
    <property type="entry name" value="PME_inhib"/>
    <property type="match status" value="1"/>
</dbReference>
<dbReference type="EMBL" id="KI630593">
    <property type="protein sequence ID" value="EYU35849.1"/>
    <property type="molecule type" value="Genomic_DNA"/>
</dbReference>
<evidence type="ECO:0000313" key="10">
    <source>
        <dbReference type="Proteomes" id="UP000030748"/>
    </source>
</evidence>
<dbReference type="Gene3D" id="1.20.140.40">
    <property type="entry name" value="Invertase/pectin methylesterase inhibitor family protein"/>
    <property type="match status" value="1"/>
</dbReference>
<keyword evidence="7" id="KW-0812">Transmembrane</keyword>
<keyword evidence="5" id="KW-1015">Disulfide bond</keyword>
<organism evidence="9 10">
    <name type="scientific">Erythranthe guttata</name>
    <name type="common">Yellow monkey flower</name>
    <name type="synonym">Mimulus guttatus</name>
    <dbReference type="NCBI Taxonomy" id="4155"/>
    <lineage>
        <taxon>Eukaryota</taxon>
        <taxon>Viridiplantae</taxon>
        <taxon>Streptophyta</taxon>
        <taxon>Embryophyta</taxon>
        <taxon>Tracheophyta</taxon>
        <taxon>Spermatophyta</taxon>
        <taxon>Magnoliopsida</taxon>
        <taxon>eudicotyledons</taxon>
        <taxon>Gunneridae</taxon>
        <taxon>Pentapetalae</taxon>
        <taxon>asterids</taxon>
        <taxon>lamiids</taxon>
        <taxon>Lamiales</taxon>
        <taxon>Phrymaceae</taxon>
        <taxon>Erythranthe</taxon>
    </lineage>
</organism>
<dbReference type="SUPFAM" id="SSF101148">
    <property type="entry name" value="Plant invertase/pectin methylesterase inhibitor"/>
    <property type="match status" value="1"/>
</dbReference>
<gene>
    <name evidence="9" type="ORF">MIMGU_mgv1a019097mg</name>
</gene>
<feature type="domain" description="Pectinesterase inhibitor" evidence="8">
    <location>
        <begin position="72"/>
        <end position="223"/>
    </location>
</feature>
<evidence type="ECO:0000259" key="8">
    <source>
        <dbReference type="SMART" id="SM00856"/>
    </source>
</evidence>
<feature type="transmembrane region" description="Helical" evidence="7">
    <location>
        <begin position="32"/>
        <end position="53"/>
    </location>
</feature>
<sequence length="239" mass="25615">MDSINVFKGYGKVSLEQPNPPPPNHLHRRRRFIVASLAVFLTLAIGSLIAVLICESATESDKPEPSSQLASNSAASLKIVCAVTRYPETCFSAISPLNSPPSNSPLRFFNLSLHAGAAQVSSLISLANETKAEAAVKDCAELFDDAASQLARSAESISVGSSSSGEKVLTEMRISDLQTWISAAMTDQETCVDGLEEMGSTAVDEFKVRVQKSQEYMSNSLAILNNIHSLFAKFGLTMP</sequence>